<dbReference type="Pfam" id="PF13639">
    <property type="entry name" value="zf-RING_2"/>
    <property type="match status" value="1"/>
</dbReference>
<dbReference type="InterPro" id="IPR011016">
    <property type="entry name" value="Znf_RING-CH"/>
</dbReference>
<dbReference type="SMART" id="SM00744">
    <property type="entry name" value="RINGv"/>
    <property type="match status" value="1"/>
</dbReference>
<evidence type="ECO:0000256" key="2">
    <source>
        <dbReference type="ARBA" id="ARBA00022771"/>
    </source>
</evidence>
<keyword evidence="2 4" id="KW-0863">Zinc-finger</keyword>
<dbReference type="OrthoDB" id="291437at2759"/>
<dbReference type="SUPFAM" id="SSF57850">
    <property type="entry name" value="RING/U-box"/>
    <property type="match status" value="1"/>
</dbReference>
<keyword evidence="8" id="KW-1185">Reference proteome</keyword>
<dbReference type="InterPro" id="IPR051834">
    <property type="entry name" value="RING_finger_E3_ligase"/>
</dbReference>
<evidence type="ECO:0000256" key="4">
    <source>
        <dbReference type="PROSITE-ProRule" id="PRU00175"/>
    </source>
</evidence>
<sequence>MFVYALIIFLIPFFLIYRRNHLDNRPGGVLNGQAINQVVDSLTREKFSSGAFNNDLQCPICYVEYDAADEITQLNCDPKHYFHNDCIVTWISKGNNSCPMCRKEIKQMI</sequence>
<dbReference type="PANTHER" id="PTHR45931:SF3">
    <property type="entry name" value="RING ZINC FINGER-CONTAINING PROTEIN"/>
    <property type="match status" value="1"/>
</dbReference>
<evidence type="ECO:0000256" key="1">
    <source>
        <dbReference type="ARBA" id="ARBA00022723"/>
    </source>
</evidence>
<dbReference type="Proteomes" id="UP000785679">
    <property type="component" value="Unassembled WGS sequence"/>
</dbReference>
<reference evidence="7" key="1">
    <citation type="submission" date="2019-06" db="EMBL/GenBank/DDBJ databases">
        <authorList>
            <person name="Zheng W."/>
        </authorList>
    </citation>
    <scope>NUCLEOTIDE SEQUENCE</scope>
    <source>
        <strain evidence="7">QDHG01</strain>
    </source>
</reference>
<evidence type="ECO:0000256" key="3">
    <source>
        <dbReference type="ARBA" id="ARBA00022833"/>
    </source>
</evidence>
<gene>
    <name evidence="7" type="ORF">FGO68_gene13426</name>
</gene>
<name>A0A8J8NE39_HALGN</name>
<dbReference type="GO" id="GO:0005634">
    <property type="term" value="C:nucleus"/>
    <property type="evidence" value="ECO:0007669"/>
    <property type="project" value="TreeGrafter"/>
</dbReference>
<organism evidence="7 8">
    <name type="scientific">Halteria grandinella</name>
    <dbReference type="NCBI Taxonomy" id="5974"/>
    <lineage>
        <taxon>Eukaryota</taxon>
        <taxon>Sar</taxon>
        <taxon>Alveolata</taxon>
        <taxon>Ciliophora</taxon>
        <taxon>Intramacronucleata</taxon>
        <taxon>Spirotrichea</taxon>
        <taxon>Stichotrichia</taxon>
        <taxon>Sporadotrichida</taxon>
        <taxon>Halteriidae</taxon>
        <taxon>Halteria</taxon>
    </lineage>
</organism>
<dbReference type="InterPro" id="IPR001841">
    <property type="entry name" value="Znf_RING"/>
</dbReference>
<dbReference type="GO" id="GO:0008270">
    <property type="term" value="F:zinc ion binding"/>
    <property type="evidence" value="ECO:0007669"/>
    <property type="project" value="UniProtKB-KW"/>
</dbReference>
<dbReference type="SMART" id="SM00184">
    <property type="entry name" value="RING"/>
    <property type="match status" value="1"/>
</dbReference>
<evidence type="ECO:0000313" key="8">
    <source>
        <dbReference type="Proteomes" id="UP000785679"/>
    </source>
</evidence>
<dbReference type="EMBL" id="RRYP01020220">
    <property type="protein sequence ID" value="TNV73001.1"/>
    <property type="molecule type" value="Genomic_DNA"/>
</dbReference>
<evidence type="ECO:0000313" key="7">
    <source>
        <dbReference type="EMBL" id="TNV73001.1"/>
    </source>
</evidence>
<dbReference type="InterPro" id="IPR013083">
    <property type="entry name" value="Znf_RING/FYVE/PHD"/>
</dbReference>
<feature type="signal peptide" evidence="5">
    <location>
        <begin position="1"/>
        <end position="18"/>
    </location>
</feature>
<feature type="domain" description="RING-type" evidence="6">
    <location>
        <begin position="58"/>
        <end position="102"/>
    </location>
</feature>
<protein>
    <recommendedName>
        <fullName evidence="6">RING-type domain-containing protein</fullName>
    </recommendedName>
</protein>
<dbReference type="Gene3D" id="3.30.40.10">
    <property type="entry name" value="Zinc/RING finger domain, C3HC4 (zinc finger)"/>
    <property type="match status" value="1"/>
</dbReference>
<dbReference type="AlphaFoldDB" id="A0A8J8NE39"/>
<keyword evidence="3" id="KW-0862">Zinc</keyword>
<evidence type="ECO:0000256" key="5">
    <source>
        <dbReference type="SAM" id="SignalP"/>
    </source>
</evidence>
<dbReference type="PANTHER" id="PTHR45931">
    <property type="entry name" value="SI:CH211-59O9.10"/>
    <property type="match status" value="1"/>
</dbReference>
<accession>A0A8J8NE39</accession>
<feature type="chain" id="PRO_5035148621" description="RING-type domain-containing protein" evidence="5">
    <location>
        <begin position="19"/>
        <end position="109"/>
    </location>
</feature>
<proteinExistence type="predicted"/>
<dbReference type="GO" id="GO:0061630">
    <property type="term" value="F:ubiquitin protein ligase activity"/>
    <property type="evidence" value="ECO:0007669"/>
    <property type="project" value="TreeGrafter"/>
</dbReference>
<comment type="caution">
    <text evidence="7">The sequence shown here is derived from an EMBL/GenBank/DDBJ whole genome shotgun (WGS) entry which is preliminary data.</text>
</comment>
<dbReference type="GO" id="GO:0006511">
    <property type="term" value="P:ubiquitin-dependent protein catabolic process"/>
    <property type="evidence" value="ECO:0007669"/>
    <property type="project" value="TreeGrafter"/>
</dbReference>
<keyword evidence="5" id="KW-0732">Signal</keyword>
<keyword evidence="1" id="KW-0479">Metal-binding</keyword>
<evidence type="ECO:0000259" key="6">
    <source>
        <dbReference type="PROSITE" id="PS50089"/>
    </source>
</evidence>
<dbReference type="PROSITE" id="PS50089">
    <property type="entry name" value="ZF_RING_2"/>
    <property type="match status" value="1"/>
</dbReference>